<keyword evidence="7" id="KW-1185">Reference proteome</keyword>
<evidence type="ECO:0000256" key="1">
    <source>
        <dbReference type="ARBA" id="ARBA00010926"/>
    </source>
</evidence>
<dbReference type="SUPFAM" id="SSF81296">
    <property type="entry name" value="E set domains"/>
    <property type="match status" value="1"/>
</dbReference>
<comment type="similarity">
    <text evidence="1">Belongs to the 5'-AMP-activated protein kinase beta subunit family.</text>
</comment>
<dbReference type="CDD" id="cd02859">
    <property type="entry name" value="E_set_AMPKbeta_like_N"/>
    <property type="match status" value="1"/>
</dbReference>
<dbReference type="InterPro" id="IPR014756">
    <property type="entry name" value="Ig_E-set"/>
</dbReference>
<comment type="caution">
    <text evidence="6">The sequence shown here is derived from an EMBL/GenBank/DDBJ whole genome shotgun (WGS) entry which is preliminary data.</text>
</comment>
<comment type="function">
    <text evidence="2">Non-catalytic subunit of AMP-activated protein kinase (AMPK), an energy sensor protein kinase that plays a key role in regulating cellular energy metabolism. In response to reduction of intracellular ATP levels, AMPK activates energy-producing pathways and inhibits energy-consuming processes: inhibits protein, carbohydrate and lipid biosynthesis, as well as cell growth and proliferation. AMPK acts via direct phosphorylation of metabolic enzymes, and by longer-term effects via phosphorylation of transcription regulators. Also acts as a regulator of cellular polarity by remodeling the actin cytoskeleton; probably by indirectly activating myosin. Beta non-catalytic subunit acts as a scaffold on which the AMPK complex assembles, via its C-terminus that bridges alpha (PRKAA1 or PRKAA2) and gamma subunits (PRKAG1, PRKAG2 or PRKAG3).</text>
</comment>
<dbReference type="Gene3D" id="2.60.40.10">
    <property type="entry name" value="Immunoglobulins"/>
    <property type="match status" value="1"/>
</dbReference>
<evidence type="ECO:0000259" key="5">
    <source>
        <dbReference type="SMART" id="SM01010"/>
    </source>
</evidence>
<dbReference type="InterPro" id="IPR013783">
    <property type="entry name" value="Ig-like_fold"/>
</dbReference>
<dbReference type="Gene3D" id="6.20.250.60">
    <property type="match status" value="1"/>
</dbReference>
<dbReference type="PANTHER" id="PTHR10343">
    <property type="entry name" value="5'-AMP-ACTIVATED PROTEIN KINASE , BETA SUBUNIT"/>
    <property type="match status" value="1"/>
</dbReference>
<dbReference type="InterPro" id="IPR006828">
    <property type="entry name" value="ASC_dom"/>
</dbReference>
<evidence type="ECO:0000256" key="2">
    <source>
        <dbReference type="ARBA" id="ARBA00025180"/>
    </source>
</evidence>
<evidence type="ECO:0000256" key="3">
    <source>
        <dbReference type="ARBA" id="ARBA00040010"/>
    </source>
</evidence>
<dbReference type="Pfam" id="PF16561">
    <property type="entry name" value="AMPK1_CBM"/>
    <property type="match status" value="1"/>
</dbReference>
<feature type="domain" description="Association with the SNF1 complex (ASC)" evidence="5">
    <location>
        <begin position="181"/>
        <end position="287"/>
    </location>
</feature>
<accession>A0ABR1B3K0</accession>
<evidence type="ECO:0000313" key="6">
    <source>
        <dbReference type="EMBL" id="KAK6634079.1"/>
    </source>
</evidence>
<dbReference type="Proteomes" id="UP001359485">
    <property type="component" value="Unassembled WGS sequence"/>
</dbReference>
<gene>
    <name evidence="6" type="ORF">RUM44_004687</name>
</gene>
<proteinExistence type="inferred from homology"/>
<dbReference type="InterPro" id="IPR037256">
    <property type="entry name" value="ASC_dom_sf"/>
</dbReference>
<sequence length="287" mass="32408">MGNAGSNTRERNVKGNETAPPSPTKEGQAFTFDKKKRRKGTLVGSHDDEGPVYTKQHQLPHQDDFEVVKRQRAATLSEGTKVSDRVLPTVFKWDGGGRQVYICGTFNDWKTNLPMVKSHGDFVTIIDLPEGEHEYKFYVDGVWKHDPKVKLKDSTSGTKHNLITVKGSDFEVFQALANDSENNSGDLQSEYSQEIPSNVSWEKVSGPPILPPHLLQVILNKDTPLSVSSPVCYMRKFLRCEPTLLPEPNHVMLNHLYALSIKDDVMVLSATHRYRKKYVTTLLYKPI</sequence>
<dbReference type="SUPFAM" id="SSF160219">
    <property type="entry name" value="AMPKBI-like"/>
    <property type="match status" value="1"/>
</dbReference>
<evidence type="ECO:0000256" key="4">
    <source>
        <dbReference type="SAM" id="MobiDB-lite"/>
    </source>
</evidence>
<organism evidence="6 7">
    <name type="scientific">Polyplax serrata</name>
    <name type="common">Common mouse louse</name>
    <dbReference type="NCBI Taxonomy" id="468196"/>
    <lineage>
        <taxon>Eukaryota</taxon>
        <taxon>Metazoa</taxon>
        <taxon>Ecdysozoa</taxon>
        <taxon>Arthropoda</taxon>
        <taxon>Hexapoda</taxon>
        <taxon>Insecta</taxon>
        <taxon>Pterygota</taxon>
        <taxon>Neoptera</taxon>
        <taxon>Paraneoptera</taxon>
        <taxon>Psocodea</taxon>
        <taxon>Troctomorpha</taxon>
        <taxon>Phthiraptera</taxon>
        <taxon>Anoplura</taxon>
        <taxon>Polyplacidae</taxon>
        <taxon>Polyplax</taxon>
    </lineage>
</organism>
<dbReference type="InterPro" id="IPR032640">
    <property type="entry name" value="AMPK1_CBM"/>
</dbReference>
<protein>
    <recommendedName>
        <fullName evidence="3">5'-AMP-activated protein kinase subunit beta-1</fullName>
    </recommendedName>
</protein>
<dbReference type="Pfam" id="PF04739">
    <property type="entry name" value="AMPKBI"/>
    <property type="match status" value="1"/>
</dbReference>
<name>A0ABR1B3K0_POLSC</name>
<feature type="region of interest" description="Disordered" evidence="4">
    <location>
        <begin position="1"/>
        <end position="55"/>
    </location>
</feature>
<dbReference type="InterPro" id="IPR050827">
    <property type="entry name" value="CRP1_MDG1_kinase"/>
</dbReference>
<evidence type="ECO:0000313" key="7">
    <source>
        <dbReference type="Proteomes" id="UP001359485"/>
    </source>
</evidence>
<reference evidence="6 7" key="1">
    <citation type="submission" date="2023-09" db="EMBL/GenBank/DDBJ databases">
        <title>Genomes of two closely related lineages of the louse Polyplax serrata with different host specificities.</title>
        <authorList>
            <person name="Martinu J."/>
            <person name="Tarabai H."/>
            <person name="Stefka J."/>
            <person name="Hypsa V."/>
        </authorList>
    </citation>
    <scope>NUCLEOTIDE SEQUENCE [LARGE SCALE GENOMIC DNA]</scope>
    <source>
        <strain evidence="6">98ZLc_SE</strain>
    </source>
</reference>
<dbReference type="EMBL" id="JAWJWF010000004">
    <property type="protein sequence ID" value="KAK6634079.1"/>
    <property type="molecule type" value="Genomic_DNA"/>
</dbReference>
<dbReference type="SMART" id="SM01010">
    <property type="entry name" value="AMPKBI"/>
    <property type="match status" value="1"/>
</dbReference>
<dbReference type="PANTHER" id="PTHR10343:SF84">
    <property type="entry name" value="5'-AMP-ACTIVATED PROTEIN KINASE SUBUNIT BETA-1"/>
    <property type="match status" value="1"/>
</dbReference>